<evidence type="ECO:0000256" key="5">
    <source>
        <dbReference type="ARBA" id="ARBA00023136"/>
    </source>
</evidence>
<evidence type="ECO:0000256" key="3">
    <source>
        <dbReference type="ARBA" id="ARBA00022692"/>
    </source>
</evidence>
<protein>
    <recommendedName>
        <fullName evidence="6">GDT1 family protein</fullName>
    </recommendedName>
</protein>
<feature type="transmembrane region" description="Helical" evidence="6">
    <location>
        <begin position="171"/>
        <end position="188"/>
    </location>
</feature>
<dbReference type="AlphaFoldDB" id="A0A5E7NYW1"/>
<comment type="subcellular location">
    <subcellularLocation>
        <location evidence="1 6">Membrane</location>
        <topology evidence="1 6">Multi-pass membrane protein</topology>
    </subcellularLocation>
</comment>
<dbReference type="PANTHER" id="PTHR12608">
    <property type="entry name" value="TRANSMEMBRANE PROTEIN HTP-1 RELATED"/>
    <property type="match status" value="1"/>
</dbReference>
<feature type="transmembrane region" description="Helical" evidence="6">
    <location>
        <begin position="134"/>
        <end position="159"/>
    </location>
</feature>
<feature type="transmembrane region" description="Helical" evidence="6">
    <location>
        <begin position="68"/>
        <end position="86"/>
    </location>
</feature>
<evidence type="ECO:0000256" key="1">
    <source>
        <dbReference type="ARBA" id="ARBA00004141"/>
    </source>
</evidence>
<evidence type="ECO:0000313" key="7">
    <source>
        <dbReference type="EMBL" id="VVP42188.1"/>
    </source>
</evidence>
<evidence type="ECO:0000256" key="6">
    <source>
        <dbReference type="RuleBase" id="RU365102"/>
    </source>
</evidence>
<gene>
    <name evidence="7" type="primary">mneA</name>
    <name evidence="7" type="ORF">PS880_04904</name>
</gene>
<feature type="transmembrane region" description="Helical" evidence="6">
    <location>
        <begin position="37"/>
        <end position="62"/>
    </location>
</feature>
<accession>A0A5E7NYW1</accession>
<dbReference type="Proteomes" id="UP000375525">
    <property type="component" value="Unassembled WGS sequence"/>
</dbReference>
<dbReference type="EMBL" id="CABVIH010000028">
    <property type="protein sequence ID" value="VVP42188.1"/>
    <property type="molecule type" value="Genomic_DNA"/>
</dbReference>
<organism evidence="7 8">
    <name type="scientific">Pseudomonas fluorescens</name>
    <dbReference type="NCBI Taxonomy" id="294"/>
    <lineage>
        <taxon>Bacteria</taxon>
        <taxon>Pseudomonadati</taxon>
        <taxon>Pseudomonadota</taxon>
        <taxon>Gammaproteobacteria</taxon>
        <taxon>Pseudomonadales</taxon>
        <taxon>Pseudomonadaceae</taxon>
        <taxon>Pseudomonas</taxon>
    </lineage>
</organism>
<keyword evidence="3 6" id="KW-0812">Transmembrane</keyword>
<keyword evidence="5 6" id="KW-0472">Membrane</keyword>
<sequence length="194" mass="20619">MMLDSFLVPTAIVALAEIGDKTQLLALILAARFRKPWPIIAGIVAATLANHAAAGAVGAWVGSFFSNATLHWILAACFTATALWTLVPDKMDDDVSTARKFGPFLTTLIAFFLAEMGDKTQVATVMLAAQYPDLWLVILGTTVGMLIANVPVVLAGNFAADKLPLTLIRRLAASAFLILAIVAVYKAMQSSGWV</sequence>
<feature type="transmembrane region" description="Helical" evidence="6">
    <location>
        <begin position="98"/>
        <end position="114"/>
    </location>
</feature>
<dbReference type="InterPro" id="IPR001727">
    <property type="entry name" value="GDT1-like"/>
</dbReference>
<evidence type="ECO:0000256" key="4">
    <source>
        <dbReference type="ARBA" id="ARBA00022989"/>
    </source>
</evidence>
<dbReference type="GO" id="GO:0016020">
    <property type="term" value="C:membrane"/>
    <property type="evidence" value="ECO:0007669"/>
    <property type="project" value="UniProtKB-SubCell"/>
</dbReference>
<dbReference type="PANTHER" id="PTHR12608:SF1">
    <property type="entry name" value="TRANSMEMBRANE PROTEIN 165"/>
    <property type="match status" value="1"/>
</dbReference>
<reference evidence="7 8" key="1">
    <citation type="submission" date="2019-09" db="EMBL/GenBank/DDBJ databases">
        <authorList>
            <person name="Chandra G."/>
            <person name="Truman W A."/>
        </authorList>
    </citation>
    <scope>NUCLEOTIDE SEQUENCE [LARGE SCALE GENOMIC DNA]</scope>
    <source>
        <strain evidence="7">PS880</strain>
    </source>
</reference>
<evidence type="ECO:0000313" key="8">
    <source>
        <dbReference type="Proteomes" id="UP000375525"/>
    </source>
</evidence>
<dbReference type="Pfam" id="PF01169">
    <property type="entry name" value="GDT1"/>
    <property type="match status" value="2"/>
</dbReference>
<keyword evidence="4 6" id="KW-1133">Transmembrane helix</keyword>
<dbReference type="GO" id="GO:0046873">
    <property type="term" value="F:metal ion transmembrane transporter activity"/>
    <property type="evidence" value="ECO:0007669"/>
    <property type="project" value="InterPro"/>
</dbReference>
<comment type="similarity">
    <text evidence="2 6">Belongs to the GDT1 family.</text>
</comment>
<proteinExistence type="inferred from homology"/>
<name>A0A5E7NYW1_PSEFL</name>
<evidence type="ECO:0000256" key="2">
    <source>
        <dbReference type="ARBA" id="ARBA00009190"/>
    </source>
</evidence>